<evidence type="ECO:0000256" key="1">
    <source>
        <dbReference type="SAM" id="MobiDB-lite"/>
    </source>
</evidence>
<comment type="caution">
    <text evidence="2">The sequence shown here is derived from an EMBL/GenBank/DDBJ whole genome shotgun (WGS) entry which is preliminary data.</text>
</comment>
<feature type="compositionally biased region" description="Polar residues" evidence="1">
    <location>
        <begin position="88"/>
        <end position="103"/>
    </location>
</feature>
<protein>
    <submittedName>
        <fullName evidence="2">Uncharacterized protein</fullName>
    </submittedName>
</protein>
<accession>A0A9P8VWJ1</accession>
<dbReference type="EMBL" id="JAGPYM010000024">
    <property type="protein sequence ID" value="KAH6881056.1"/>
    <property type="molecule type" value="Genomic_DNA"/>
</dbReference>
<feature type="region of interest" description="Disordered" evidence="1">
    <location>
        <begin position="1"/>
        <end position="27"/>
    </location>
</feature>
<name>A0A9P8VWJ1_9HYPO</name>
<gene>
    <name evidence="2" type="ORF">B0T10DRAFT_463564</name>
</gene>
<dbReference type="Proteomes" id="UP000777438">
    <property type="component" value="Unassembled WGS sequence"/>
</dbReference>
<organism evidence="2 3">
    <name type="scientific">Thelonectria olida</name>
    <dbReference type="NCBI Taxonomy" id="1576542"/>
    <lineage>
        <taxon>Eukaryota</taxon>
        <taxon>Fungi</taxon>
        <taxon>Dikarya</taxon>
        <taxon>Ascomycota</taxon>
        <taxon>Pezizomycotina</taxon>
        <taxon>Sordariomycetes</taxon>
        <taxon>Hypocreomycetidae</taxon>
        <taxon>Hypocreales</taxon>
        <taxon>Nectriaceae</taxon>
        <taxon>Thelonectria</taxon>
    </lineage>
</organism>
<proteinExistence type="predicted"/>
<keyword evidence="3" id="KW-1185">Reference proteome</keyword>
<reference evidence="2 3" key="1">
    <citation type="journal article" date="2021" name="Nat. Commun.">
        <title>Genetic determinants of endophytism in the Arabidopsis root mycobiome.</title>
        <authorList>
            <person name="Mesny F."/>
            <person name="Miyauchi S."/>
            <person name="Thiergart T."/>
            <person name="Pickel B."/>
            <person name="Atanasova L."/>
            <person name="Karlsson M."/>
            <person name="Huettel B."/>
            <person name="Barry K.W."/>
            <person name="Haridas S."/>
            <person name="Chen C."/>
            <person name="Bauer D."/>
            <person name="Andreopoulos W."/>
            <person name="Pangilinan J."/>
            <person name="LaButti K."/>
            <person name="Riley R."/>
            <person name="Lipzen A."/>
            <person name="Clum A."/>
            <person name="Drula E."/>
            <person name="Henrissat B."/>
            <person name="Kohler A."/>
            <person name="Grigoriev I.V."/>
            <person name="Martin F.M."/>
            <person name="Hacquard S."/>
        </authorList>
    </citation>
    <scope>NUCLEOTIDE SEQUENCE [LARGE SCALE GENOMIC DNA]</scope>
    <source>
        <strain evidence="2 3">MPI-CAGE-CH-0241</strain>
    </source>
</reference>
<dbReference type="AlphaFoldDB" id="A0A9P8VWJ1"/>
<evidence type="ECO:0000313" key="3">
    <source>
        <dbReference type="Proteomes" id="UP000777438"/>
    </source>
</evidence>
<feature type="region of interest" description="Disordered" evidence="1">
    <location>
        <begin position="82"/>
        <end position="103"/>
    </location>
</feature>
<sequence length="190" mass="21052">MEETMSKNRGGMESQSQRISHRSMVLRPKETNKASISRILLTSSRLHDWPYCSVGDGCILCALENGFDILGRRGCGRRVRHHAHTWEHSPSTSATGSRRLSSISPSPMTALTAAWQAEREVRILLTNYGDYEKLTFSCSQHKDSAHEVTGGGDRLAASPLDRYLKSERAFNPETNTIGIFSAKSDPIDSA</sequence>
<evidence type="ECO:0000313" key="2">
    <source>
        <dbReference type="EMBL" id="KAH6881056.1"/>
    </source>
</evidence>